<evidence type="ECO:0000256" key="1">
    <source>
        <dbReference type="ARBA" id="ARBA00022692"/>
    </source>
</evidence>
<dbReference type="Gene3D" id="1.20.1250.20">
    <property type="entry name" value="MFS general substrate transporter like domains"/>
    <property type="match status" value="2"/>
</dbReference>
<feature type="transmembrane region" description="Helical" evidence="4">
    <location>
        <begin position="137"/>
        <end position="157"/>
    </location>
</feature>
<dbReference type="GO" id="GO:0005886">
    <property type="term" value="C:plasma membrane"/>
    <property type="evidence" value="ECO:0007669"/>
    <property type="project" value="TreeGrafter"/>
</dbReference>
<evidence type="ECO:0000313" key="7">
    <source>
        <dbReference type="Proteomes" id="UP000599109"/>
    </source>
</evidence>
<dbReference type="InterPro" id="IPR011701">
    <property type="entry name" value="MFS"/>
</dbReference>
<feature type="transmembrane region" description="Helical" evidence="4">
    <location>
        <begin position="163"/>
        <end position="182"/>
    </location>
</feature>
<dbReference type="RefSeq" id="WP_201675641.1">
    <property type="nucleotide sequence ID" value="NZ_JAEQNE010000004.1"/>
</dbReference>
<feature type="domain" description="Major facilitator superfamily (MFS) profile" evidence="5">
    <location>
        <begin position="1"/>
        <end position="381"/>
    </location>
</feature>
<dbReference type="EMBL" id="JAEQNE010000004">
    <property type="protein sequence ID" value="MBL0392976.1"/>
    <property type="molecule type" value="Genomic_DNA"/>
</dbReference>
<dbReference type="Proteomes" id="UP000599109">
    <property type="component" value="Unassembled WGS sequence"/>
</dbReference>
<feature type="transmembrane region" description="Helical" evidence="4">
    <location>
        <begin position="265"/>
        <end position="286"/>
    </location>
</feature>
<accession>A0A936Z2F2</accession>
<evidence type="ECO:0000256" key="4">
    <source>
        <dbReference type="SAM" id="Phobius"/>
    </source>
</evidence>
<gene>
    <name evidence="6" type="ORF">JJ685_17690</name>
</gene>
<sequence length="381" mass="38320">MTGGARSRLGLVWRLGAATTLIVTAFAMTGPVLAVLLQQAGRGTAFIGAFSMLPFLMVGLLTSLIPRVLARWGTVRTYRAGALLQLAGIAGYTLSDGIAVWTLSSVVCGTGAAAMWNTTEALLAEEAPPEMRGRVMGLYQTALGAALALGPFLPGLLRLQASAVLWLAVAMVAGCLLLAVTAPAHEPHAAARPHTGTLQALRAVPWLALLAFCGGVFEAGLGAVGAAHASASGMSLRSATTVAGAIGVGSFLFQYPAGWAADRYALRRVFTGAALALLAASIAMGFAARAPWLLWVCGLVWGGVGGALYTLAMVQVAHAFAGRATAGGAAAMITGYTWGGTLGPVASGSALEGGGAPGLAVLLALFALAALTAARRAAAAR</sequence>
<dbReference type="PROSITE" id="PS50850">
    <property type="entry name" value="MFS"/>
    <property type="match status" value="1"/>
</dbReference>
<organism evidence="6 7">
    <name type="scientific">Ramlibacter monticola</name>
    <dbReference type="NCBI Taxonomy" id="1926872"/>
    <lineage>
        <taxon>Bacteria</taxon>
        <taxon>Pseudomonadati</taxon>
        <taxon>Pseudomonadota</taxon>
        <taxon>Betaproteobacteria</taxon>
        <taxon>Burkholderiales</taxon>
        <taxon>Comamonadaceae</taxon>
        <taxon>Ramlibacter</taxon>
    </lineage>
</organism>
<feature type="transmembrane region" description="Helical" evidence="4">
    <location>
        <begin position="203"/>
        <end position="228"/>
    </location>
</feature>
<feature type="transmembrane region" description="Helical" evidence="4">
    <location>
        <begin position="234"/>
        <end position="253"/>
    </location>
</feature>
<keyword evidence="1 4" id="KW-0812">Transmembrane</keyword>
<dbReference type="Pfam" id="PF07690">
    <property type="entry name" value="MFS_1"/>
    <property type="match status" value="1"/>
</dbReference>
<dbReference type="InterPro" id="IPR020846">
    <property type="entry name" value="MFS_dom"/>
</dbReference>
<dbReference type="SUPFAM" id="SSF103473">
    <property type="entry name" value="MFS general substrate transporter"/>
    <property type="match status" value="1"/>
</dbReference>
<keyword evidence="7" id="KW-1185">Reference proteome</keyword>
<keyword evidence="2 4" id="KW-1133">Transmembrane helix</keyword>
<feature type="transmembrane region" description="Helical" evidence="4">
    <location>
        <begin position="12"/>
        <end position="37"/>
    </location>
</feature>
<evidence type="ECO:0000256" key="2">
    <source>
        <dbReference type="ARBA" id="ARBA00022989"/>
    </source>
</evidence>
<keyword evidence="3 4" id="KW-0472">Membrane</keyword>
<dbReference type="PANTHER" id="PTHR23521">
    <property type="entry name" value="TRANSPORTER MFS SUPERFAMILY"/>
    <property type="match status" value="1"/>
</dbReference>
<feature type="transmembrane region" description="Helical" evidence="4">
    <location>
        <begin position="292"/>
        <end position="312"/>
    </location>
</feature>
<feature type="transmembrane region" description="Helical" evidence="4">
    <location>
        <begin position="355"/>
        <end position="374"/>
    </location>
</feature>
<evidence type="ECO:0000313" key="6">
    <source>
        <dbReference type="EMBL" id="MBL0392976.1"/>
    </source>
</evidence>
<proteinExistence type="predicted"/>
<feature type="transmembrane region" description="Helical" evidence="4">
    <location>
        <begin position="324"/>
        <end position="343"/>
    </location>
</feature>
<feature type="transmembrane region" description="Helical" evidence="4">
    <location>
        <begin position="43"/>
        <end position="65"/>
    </location>
</feature>
<dbReference type="GO" id="GO:0022857">
    <property type="term" value="F:transmembrane transporter activity"/>
    <property type="evidence" value="ECO:0007669"/>
    <property type="project" value="InterPro"/>
</dbReference>
<protein>
    <submittedName>
        <fullName evidence="6">MFS transporter</fullName>
    </submittedName>
</protein>
<dbReference type="InterPro" id="IPR036259">
    <property type="entry name" value="MFS_trans_sf"/>
</dbReference>
<dbReference type="PANTHER" id="PTHR23521:SF2">
    <property type="entry name" value="TRANSPORTER MFS SUPERFAMILY"/>
    <property type="match status" value="1"/>
</dbReference>
<name>A0A936Z2F2_9BURK</name>
<evidence type="ECO:0000259" key="5">
    <source>
        <dbReference type="PROSITE" id="PS50850"/>
    </source>
</evidence>
<evidence type="ECO:0000256" key="3">
    <source>
        <dbReference type="ARBA" id="ARBA00023136"/>
    </source>
</evidence>
<comment type="caution">
    <text evidence="6">The sequence shown here is derived from an EMBL/GenBank/DDBJ whole genome shotgun (WGS) entry which is preliminary data.</text>
</comment>
<dbReference type="AlphaFoldDB" id="A0A936Z2F2"/>
<reference evidence="6 7" key="1">
    <citation type="journal article" date="2017" name="Int. J. Syst. Evol. Microbiol.">
        <title>Ramlibacter monticola sp. nov., isolated from forest soil.</title>
        <authorList>
            <person name="Chaudhary D.K."/>
            <person name="Kim J."/>
        </authorList>
    </citation>
    <scope>NUCLEOTIDE SEQUENCE [LARGE SCALE GENOMIC DNA]</scope>
    <source>
        <strain evidence="6 7">KACC 19175</strain>
    </source>
</reference>